<dbReference type="Proteomes" id="UP000661012">
    <property type="component" value="Unassembled WGS sequence"/>
</dbReference>
<dbReference type="Pfam" id="PF01081">
    <property type="entry name" value="Aldolase"/>
    <property type="match status" value="1"/>
</dbReference>
<sequence>MINSAKVVAILRGITAEEAIEHVACLLDYGINTVEITTNSPGWDQSVQQISRQFGERVRVGAGTVLTPEQVETSALRGAGFILTPNLDFRVVTAAKHHGLDVSAGVFTSSEIFSACEMGVDVLKIFPAAALPVNYPQLIKGPLSPASHFCAVGGVDIENAADYLQYYDSVGIGSALYRCGQSVATTAERCQQLLQDGK</sequence>
<comment type="subunit">
    <text evidence="3">Homotrimer.</text>
</comment>
<evidence type="ECO:0000256" key="5">
    <source>
        <dbReference type="ARBA" id="ARBA00023277"/>
    </source>
</evidence>
<keyword evidence="4" id="KW-0456">Lyase</keyword>
<evidence type="ECO:0000313" key="9">
    <source>
        <dbReference type="Proteomes" id="UP000661012"/>
    </source>
</evidence>
<protein>
    <submittedName>
        <fullName evidence="7">2-dehydro-3-deoxyphosphogluconate aldolase</fullName>
    </submittedName>
</protein>
<dbReference type="PANTHER" id="PTHR30246:SF1">
    <property type="entry name" value="2-DEHYDRO-3-DEOXY-6-PHOSPHOGALACTONATE ALDOLASE-RELATED"/>
    <property type="match status" value="1"/>
</dbReference>
<evidence type="ECO:0000313" key="7">
    <source>
        <dbReference type="EMBL" id="TKJ85104.1"/>
    </source>
</evidence>
<comment type="caution">
    <text evidence="7">The sequence shown here is derived from an EMBL/GenBank/DDBJ whole genome shotgun (WGS) entry which is preliminary data.</text>
</comment>
<proteinExistence type="inferred from homology"/>
<comment type="pathway">
    <text evidence="1">Carbohydrate acid metabolism.</text>
</comment>
<dbReference type="EMBL" id="JACYNN010000026">
    <property type="protein sequence ID" value="MBD8108866.1"/>
    <property type="molecule type" value="Genomic_DNA"/>
</dbReference>
<dbReference type="PANTHER" id="PTHR30246">
    <property type="entry name" value="2-KETO-3-DEOXY-6-PHOSPHOGLUCONATE ALDOLASE"/>
    <property type="match status" value="1"/>
</dbReference>
<evidence type="ECO:0000256" key="1">
    <source>
        <dbReference type="ARBA" id="ARBA00004761"/>
    </source>
</evidence>
<dbReference type="Gene3D" id="3.20.20.70">
    <property type="entry name" value="Aldolase class I"/>
    <property type="match status" value="1"/>
</dbReference>
<evidence type="ECO:0000313" key="8">
    <source>
        <dbReference type="Proteomes" id="UP000306393"/>
    </source>
</evidence>
<evidence type="ECO:0000256" key="3">
    <source>
        <dbReference type="ARBA" id="ARBA00011233"/>
    </source>
</evidence>
<comment type="similarity">
    <text evidence="2">Belongs to the KHG/KDPG aldolase family.</text>
</comment>
<dbReference type="RefSeq" id="WP_137269957.1">
    <property type="nucleotide sequence ID" value="NZ_CP123752.1"/>
</dbReference>
<dbReference type="CDD" id="cd00452">
    <property type="entry name" value="KDPG_aldolase"/>
    <property type="match status" value="1"/>
</dbReference>
<dbReference type="AlphaFoldDB" id="A0A4U3EX26"/>
<dbReference type="Proteomes" id="UP000306393">
    <property type="component" value="Unassembled WGS sequence"/>
</dbReference>
<keyword evidence="9" id="KW-1185">Reference proteome</keyword>
<keyword evidence="5" id="KW-0119">Carbohydrate metabolism</keyword>
<organism evidence="7 8">
    <name type="scientific">Erwinia persicina</name>
    <dbReference type="NCBI Taxonomy" id="55211"/>
    <lineage>
        <taxon>Bacteria</taxon>
        <taxon>Pseudomonadati</taxon>
        <taxon>Pseudomonadota</taxon>
        <taxon>Gammaproteobacteria</taxon>
        <taxon>Enterobacterales</taxon>
        <taxon>Erwiniaceae</taxon>
        <taxon>Erwinia</taxon>
    </lineage>
</organism>
<evidence type="ECO:0000313" key="6">
    <source>
        <dbReference type="EMBL" id="MBD8108866.1"/>
    </source>
</evidence>
<name>A0A4U3EX26_9GAMM</name>
<dbReference type="GO" id="GO:0016829">
    <property type="term" value="F:lyase activity"/>
    <property type="evidence" value="ECO:0007669"/>
    <property type="project" value="UniProtKB-KW"/>
</dbReference>
<dbReference type="OrthoDB" id="8590323at2"/>
<reference evidence="7 8" key="1">
    <citation type="journal article" date="2019" name="Sci. Rep.">
        <title>Differences in resource use lead to coexistence of seed-transmitted microbial populations.</title>
        <authorList>
            <person name="Torres-Cortes G."/>
            <person name="Garcia B.J."/>
            <person name="Compant S."/>
            <person name="Rezki S."/>
            <person name="Jones P."/>
            <person name="Preveaux A."/>
            <person name="Briand M."/>
            <person name="Roulet A."/>
            <person name="Bouchez O."/>
            <person name="Jacobson D."/>
            <person name="Barret M."/>
        </authorList>
    </citation>
    <scope>NUCLEOTIDE SEQUENCE [LARGE SCALE GENOMIC DNA]</scope>
    <source>
        <strain evidence="7 8">CFBP13511</strain>
    </source>
</reference>
<accession>A0A4U3EX26</accession>
<dbReference type="STRING" id="1219360.GCA_001571305_04499"/>
<dbReference type="EMBL" id="QGAC01000024">
    <property type="protein sequence ID" value="TKJ85104.1"/>
    <property type="molecule type" value="Genomic_DNA"/>
</dbReference>
<evidence type="ECO:0000256" key="2">
    <source>
        <dbReference type="ARBA" id="ARBA00006906"/>
    </source>
</evidence>
<evidence type="ECO:0000256" key="4">
    <source>
        <dbReference type="ARBA" id="ARBA00023239"/>
    </source>
</evidence>
<dbReference type="InterPro" id="IPR000887">
    <property type="entry name" value="Aldlse_KDPG_KHG"/>
</dbReference>
<dbReference type="InterPro" id="IPR013785">
    <property type="entry name" value="Aldolase_TIM"/>
</dbReference>
<reference evidence="6 9" key="2">
    <citation type="journal article" date="2020" name="FEMS Microbiol. Ecol.">
        <title>Temporal dynamics of bacterial communities during seed development and maturation.</title>
        <authorList>
            <person name="Chesneau G."/>
            <person name="Torres-Cortes G."/>
            <person name="Briand M."/>
            <person name="Darrasse A."/>
            <person name="Preveaux A."/>
            <person name="Marais C."/>
            <person name="Jacques M.A."/>
            <person name="Shade A."/>
            <person name="Barret M."/>
        </authorList>
    </citation>
    <scope>NUCLEOTIDE SEQUENCE [LARGE SCALE GENOMIC DNA]</scope>
    <source>
        <strain evidence="6 9">CFBP13732</strain>
    </source>
</reference>
<dbReference type="SUPFAM" id="SSF51569">
    <property type="entry name" value="Aldolase"/>
    <property type="match status" value="1"/>
</dbReference>
<gene>
    <name evidence="7" type="ORF">EpCFBP13511_20430</name>
    <name evidence="6" type="ORF">IFT93_21065</name>
</gene>